<reference evidence="2 3" key="1">
    <citation type="submission" date="2014-01" db="EMBL/GenBank/DDBJ databases">
        <title>Development of a Comparative Genomic Fingerprinting Assay for High Resolution Genotyping of Arcobacter butzleri.</title>
        <authorList>
            <person name="Webb A.L."/>
            <person name="Inglis G.D."/>
            <person name="Kruczkiewicz P."/>
            <person name="Selinger L.B."/>
            <person name="Taboada E.N."/>
        </authorList>
    </citation>
    <scope>NUCLEOTIDE SEQUENCE [LARGE SCALE GENOMIC DNA]</scope>
    <source>
        <strain evidence="2 3">L352</strain>
    </source>
</reference>
<feature type="transmembrane region" description="Helical" evidence="1">
    <location>
        <begin position="74"/>
        <end position="94"/>
    </location>
</feature>
<keyword evidence="1" id="KW-1133">Transmembrane helix</keyword>
<proteinExistence type="predicted"/>
<accession>A0A837JEI4</accession>
<feature type="transmembrane region" description="Helical" evidence="1">
    <location>
        <begin position="106"/>
        <end position="127"/>
    </location>
</feature>
<protein>
    <submittedName>
        <fullName evidence="2">Uncharacterized protein</fullName>
    </submittedName>
</protein>
<gene>
    <name evidence="2" type="ORF">AF77_03030</name>
</gene>
<dbReference type="Proteomes" id="UP000035462">
    <property type="component" value="Unassembled WGS sequence"/>
</dbReference>
<sequence length="223" mass="26114">MNKIYQELLEIKNLLKDSGQKIDSVSNSNVANSVENQIQTQINNYSKKTFKSLINYDKKIKIKEQLTTKKERKVIFNTLFVIVCIISILAMYALGDNFISEVFQNYIYAFIFFFIFLSILLSSLYYVPSLISKKGTLKINDDNLVFSFGKKNIQIIYFKNIRSYIKENKSIGFSFFIYPLDDIYPIVSFYVENIHEVDAIDNLLTNKINEYIEKEKNSKELTK</sequence>
<evidence type="ECO:0000313" key="3">
    <source>
        <dbReference type="Proteomes" id="UP000035462"/>
    </source>
</evidence>
<dbReference type="RefSeq" id="WP_046994521.1">
    <property type="nucleotide sequence ID" value="NZ_JAIT01000021.1"/>
</dbReference>
<dbReference type="EMBL" id="JAIT01000021">
    <property type="protein sequence ID" value="KLE06054.1"/>
    <property type="molecule type" value="Genomic_DNA"/>
</dbReference>
<evidence type="ECO:0000313" key="2">
    <source>
        <dbReference type="EMBL" id="KLE06054.1"/>
    </source>
</evidence>
<comment type="caution">
    <text evidence="2">The sequence shown here is derived from an EMBL/GenBank/DDBJ whole genome shotgun (WGS) entry which is preliminary data.</text>
</comment>
<dbReference type="AlphaFoldDB" id="A0A837JEI4"/>
<keyword evidence="1" id="KW-0472">Membrane</keyword>
<name>A0A837JEI4_9BACT</name>
<evidence type="ECO:0000256" key="1">
    <source>
        <dbReference type="SAM" id="Phobius"/>
    </source>
</evidence>
<organism evidence="2 3">
    <name type="scientific">Aliarcobacter butzleri L352</name>
    <dbReference type="NCBI Taxonomy" id="1447260"/>
    <lineage>
        <taxon>Bacteria</taxon>
        <taxon>Pseudomonadati</taxon>
        <taxon>Campylobacterota</taxon>
        <taxon>Epsilonproteobacteria</taxon>
        <taxon>Campylobacterales</taxon>
        <taxon>Arcobacteraceae</taxon>
        <taxon>Aliarcobacter</taxon>
    </lineage>
</organism>
<keyword evidence="1" id="KW-0812">Transmembrane</keyword>